<feature type="region of interest" description="Disordered" evidence="1">
    <location>
        <begin position="492"/>
        <end position="544"/>
    </location>
</feature>
<dbReference type="GO" id="GO:0010833">
    <property type="term" value="P:telomere maintenance via telomere lengthening"/>
    <property type="evidence" value="ECO:0007669"/>
    <property type="project" value="TreeGrafter"/>
</dbReference>
<dbReference type="GO" id="GO:0003691">
    <property type="term" value="F:double-stranded telomeric DNA binding"/>
    <property type="evidence" value="ECO:0007669"/>
    <property type="project" value="TreeGrafter"/>
</dbReference>
<dbReference type="EMBL" id="MCFL01000001">
    <property type="protein sequence ID" value="ORZ41447.1"/>
    <property type="molecule type" value="Genomic_DNA"/>
</dbReference>
<comment type="caution">
    <text evidence="2">The sequence shown here is derived from an EMBL/GenBank/DDBJ whole genome shotgun (WGS) entry which is preliminary data.</text>
</comment>
<dbReference type="PANTHER" id="PTHR47807">
    <property type="entry name" value="PROTEIN TBF1"/>
    <property type="match status" value="1"/>
</dbReference>
<dbReference type="InterPro" id="IPR052833">
    <property type="entry name" value="Telomeric_DNA-bd_trans-reg"/>
</dbReference>
<dbReference type="Proteomes" id="UP000193411">
    <property type="component" value="Unassembled WGS sequence"/>
</dbReference>
<sequence length="954" mass="102835">MSHPQRPPAGLIHGYAMQANNEHSSHLYAHRAPHTAALAGSVGHTSSRAQLALPHQWERDPPGRREFTPEQRNAFIIGLLTHGNNFAAILDQFGRHGAVSNVLADFTTAHLQDKTRVLFDRAHWRGLGAGCKTYLEWVALLPRNPSLLWDVVQDEMHADQVTRVEAARQGARLSVPHYGASVGGAAHVPIAGAINTSSGIRIQMASATGMDFDDSGLGGMSSTNSSARDSTPGMSTHRSHSPRLSASDLWQARSRDRVSRLMPPPMSTHVSAANIHSDLSHQTFTHQWGPSRVAAAVPTIRPPVASFPPNSAHIATNLNADLYQSPFGHTHPSTISSTRSTRDHLFDPSMAQLSPELMPPPTYALAPRLRPEDLPAHCPNTLPPGHPVVPSQPAAVAVAKDSAVASWASTVAEAASSAGPDSLWSEEELIALEEGLKLHHLSNSRRPRYKFVQEMFGAQGARANVLQFRTRKEMRSKAHELIRERRVLGLPVDPYLDSDGEEESGSDERDGGASSSGSKKRGNVETVASGTPNPVVPPSRLSTTGTDLLSPEVDAFITTLHDLANARAGKGIPKTVSGDEQRFTLAQDRVLVHGLLDATEAKARYVWKHVLMLHGPSGSRSQLLANRSTASLKRRMKILLTASMRRGDSHEGLLKPIVNFKAFDELREAWGKEIGRAGAATVSNEAKEGRAADMNPGFRETARCSVTLLPVACRQTSHVTARGSSSVASYPKFLAPSVGTTTQQYHHGHLQPSSLDQPYQDVCGGLGSSTPLWDIPNPHADFPKNPSPHALTPPSPEKPRSTNVSSPEPGHLPPHDSQHQLDAVLSSLLSFEPPWFIGSSVETSPAYERASQSLEDMLRAPMHLSDQASSLLQPSNPESERAAITVDLPHMPGGVGCERQGTVSPPNAQCFPSLPHPQGIVPQYGIAQGLPTGYQHHDHGGPVEANDPLKFLFS</sequence>
<proteinExistence type="predicted"/>
<protein>
    <submittedName>
        <fullName evidence="2">Uncharacterized protein</fullName>
    </submittedName>
</protein>
<name>A0A1Y2I3M0_9FUNG</name>
<feature type="compositionally biased region" description="Polar residues" evidence="1">
    <location>
        <begin position="220"/>
        <end position="236"/>
    </location>
</feature>
<reference evidence="2 3" key="1">
    <citation type="submission" date="2016-07" db="EMBL/GenBank/DDBJ databases">
        <title>Pervasive Adenine N6-methylation of Active Genes in Fungi.</title>
        <authorList>
            <consortium name="DOE Joint Genome Institute"/>
            <person name="Mondo S.J."/>
            <person name="Dannebaum R.O."/>
            <person name="Kuo R.C."/>
            <person name="Labutti K."/>
            <person name="Haridas S."/>
            <person name="Kuo A."/>
            <person name="Salamov A."/>
            <person name="Ahrendt S.R."/>
            <person name="Lipzen A."/>
            <person name="Sullivan W."/>
            <person name="Andreopoulos W.B."/>
            <person name="Clum A."/>
            <person name="Lindquist E."/>
            <person name="Daum C."/>
            <person name="Ramamoorthy G.K."/>
            <person name="Gryganskyi A."/>
            <person name="Culley D."/>
            <person name="Magnuson J.K."/>
            <person name="James T.Y."/>
            <person name="O'Malley M.A."/>
            <person name="Stajich J.E."/>
            <person name="Spatafora J.W."/>
            <person name="Visel A."/>
            <person name="Grigoriev I.V."/>
        </authorList>
    </citation>
    <scope>NUCLEOTIDE SEQUENCE [LARGE SCALE GENOMIC DNA]</scope>
    <source>
        <strain evidence="2 3">PL171</strain>
    </source>
</reference>
<feature type="region of interest" description="Disordered" evidence="1">
    <location>
        <begin position="213"/>
        <end position="250"/>
    </location>
</feature>
<evidence type="ECO:0000313" key="2">
    <source>
        <dbReference type="EMBL" id="ORZ41447.1"/>
    </source>
</evidence>
<keyword evidence="3" id="KW-1185">Reference proteome</keyword>
<dbReference type="AlphaFoldDB" id="A0A1Y2I3M0"/>
<dbReference type="PANTHER" id="PTHR47807:SF1">
    <property type="entry name" value="PROTEIN TBF1"/>
    <property type="match status" value="1"/>
</dbReference>
<evidence type="ECO:0000256" key="1">
    <source>
        <dbReference type="SAM" id="MobiDB-lite"/>
    </source>
</evidence>
<evidence type="ECO:0000313" key="3">
    <source>
        <dbReference type="Proteomes" id="UP000193411"/>
    </source>
</evidence>
<accession>A0A1Y2I3M0</accession>
<feature type="region of interest" description="Disordered" evidence="1">
    <location>
        <begin position="774"/>
        <end position="818"/>
    </location>
</feature>
<organism evidence="2 3">
    <name type="scientific">Catenaria anguillulae PL171</name>
    <dbReference type="NCBI Taxonomy" id="765915"/>
    <lineage>
        <taxon>Eukaryota</taxon>
        <taxon>Fungi</taxon>
        <taxon>Fungi incertae sedis</taxon>
        <taxon>Blastocladiomycota</taxon>
        <taxon>Blastocladiomycetes</taxon>
        <taxon>Blastocladiales</taxon>
        <taxon>Catenariaceae</taxon>
        <taxon>Catenaria</taxon>
    </lineage>
</organism>
<feature type="compositionally biased region" description="Acidic residues" evidence="1">
    <location>
        <begin position="496"/>
        <end position="505"/>
    </location>
</feature>
<gene>
    <name evidence="2" type="ORF">BCR44DRAFT_1422847</name>
</gene>